<keyword evidence="1" id="KW-0808">Transferase</keyword>
<evidence type="ECO:0000313" key="2">
    <source>
        <dbReference type="Proteomes" id="UP000183076"/>
    </source>
</evidence>
<dbReference type="STRING" id="60137.SAMN04488041_105421"/>
<gene>
    <name evidence="1" type="ORF">SAMN04488041_105421</name>
</gene>
<dbReference type="Gene3D" id="3.40.50.300">
    <property type="entry name" value="P-loop containing nucleotide triphosphate hydrolases"/>
    <property type="match status" value="1"/>
</dbReference>
<reference evidence="2" key="1">
    <citation type="submission" date="2016-10" db="EMBL/GenBank/DDBJ databases">
        <authorList>
            <person name="Varghese N."/>
            <person name="Submissions S."/>
        </authorList>
    </citation>
    <scope>NUCLEOTIDE SEQUENCE [LARGE SCALE GENOMIC DNA]</scope>
    <source>
        <strain evidence="2">DSM 10014</strain>
    </source>
</reference>
<dbReference type="Pfam" id="PF03567">
    <property type="entry name" value="Sulfotransfer_2"/>
    <property type="match status" value="1"/>
</dbReference>
<sequence>MKKVAFLHIPKTAGQSVHSELTKIYGSARTSPVRVHHQASSDGQFPNGYDLYSGHLDWCRLRETQTDTFAFTVLRDPFERIASFYFYLRNKASRLTDSLLSSPGHMGLYKVKNCSPAAYFFGGSPAWQQFIKDHYDNFYCSYLATGKVRGAAEVCHFSKDMLVGQAIGGARKLDRVYRLSSLNLLENDIHNLTGRRPSIVKTRINVGPKGVQTSRWQDLMTLINDKPAQERLAAFAEADTALLNHLKDEGMLI</sequence>
<protein>
    <submittedName>
        <fullName evidence="1">Sulfotransferase family protein</fullName>
    </submittedName>
</protein>
<dbReference type="Proteomes" id="UP000183076">
    <property type="component" value="Unassembled WGS sequence"/>
</dbReference>
<name>A0A1H3ANJ2_9RHOB</name>
<dbReference type="GeneID" id="94020606"/>
<organism evidence="1 2">
    <name type="scientific">Sulfitobacter pontiacus</name>
    <dbReference type="NCBI Taxonomy" id="60137"/>
    <lineage>
        <taxon>Bacteria</taxon>
        <taxon>Pseudomonadati</taxon>
        <taxon>Pseudomonadota</taxon>
        <taxon>Alphaproteobacteria</taxon>
        <taxon>Rhodobacterales</taxon>
        <taxon>Roseobacteraceae</taxon>
        <taxon>Sulfitobacter</taxon>
    </lineage>
</organism>
<dbReference type="AlphaFoldDB" id="A0A1H3ANJ2"/>
<dbReference type="GO" id="GO:0016020">
    <property type="term" value="C:membrane"/>
    <property type="evidence" value="ECO:0007669"/>
    <property type="project" value="InterPro"/>
</dbReference>
<dbReference type="InterPro" id="IPR027417">
    <property type="entry name" value="P-loop_NTPase"/>
</dbReference>
<dbReference type="EMBL" id="FNNB01000005">
    <property type="protein sequence ID" value="SDX31310.1"/>
    <property type="molecule type" value="Genomic_DNA"/>
</dbReference>
<proteinExistence type="predicted"/>
<dbReference type="GO" id="GO:0008146">
    <property type="term" value="F:sulfotransferase activity"/>
    <property type="evidence" value="ECO:0007669"/>
    <property type="project" value="InterPro"/>
</dbReference>
<dbReference type="RefSeq" id="WP_074636733.1">
    <property type="nucleotide sequence ID" value="NZ_CP160849.1"/>
</dbReference>
<accession>A0A1H3ANJ2</accession>
<dbReference type="InterPro" id="IPR005331">
    <property type="entry name" value="Sulfotransferase"/>
</dbReference>
<evidence type="ECO:0000313" key="1">
    <source>
        <dbReference type="EMBL" id="SDX31310.1"/>
    </source>
</evidence>